<protein>
    <submittedName>
        <fullName evidence="2">Uncharacterized protein</fullName>
    </submittedName>
</protein>
<comment type="caution">
    <text evidence="2">The sequence shown here is derived from an EMBL/GenBank/DDBJ whole genome shotgun (WGS) entry which is preliminary data.</text>
</comment>
<dbReference type="RefSeq" id="WP_186816456.1">
    <property type="nucleotide sequence ID" value="NZ_BAAARM010000002.1"/>
</dbReference>
<keyword evidence="3" id="KW-1185">Reference proteome</keyword>
<evidence type="ECO:0000313" key="3">
    <source>
        <dbReference type="Proteomes" id="UP000321181"/>
    </source>
</evidence>
<dbReference type="EMBL" id="BJYY01000012">
    <property type="protein sequence ID" value="GEO33792.1"/>
    <property type="molecule type" value="Genomic_DNA"/>
</dbReference>
<gene>
    <name evidence="2" type="ORF">CAE01nite_15170</name>
</gene>
<sequence length="48" mass="5216">MTQPDETPDSLVPEADENLQDEELAPEETSRDLPSIGTDSDPASFLRG</sequence>
<accession>A0A512DBE0</accession>
<dbReference type="AlphaFoldDB" id="A0A512DBE0"/>
<proteinExistence type="predicted"/>
<name>A0A512DBE0_9CELL</name>
<evidence type="ECO:0000313" key="2">
    <source>
        <dbReference type="EMBL" id="GEO33792.1"/>
    </source>
</evidence>
<reference evidence="2 3" key="1">
    <citation type="submission" date="2019-07" db="EMBL/GenBank/DDBJ databases">
        <title>Whole genome shotgun sequence of Cellulomonas aerilata NBRC 106308.</title>
        <authorList>
            <person name="Hosoyama A."/>
            <person name="Uohara A."/>
            <person name="Ohji S."/>
            <person name="Ichikawa N."/>
        </authorList>
    </citation>
    <scope>NUCLEOTIDE SEQUENCE [LARGE SCALE GENOMIC DNA]</scope>
    <source>
        <strain evidence="2 3">NBRC 106308</strain>
    </source>
</reference>
<dbReference type="Proteomes" id="UP000321181">
    <property type="component" value="Unassembled WGS sequence"/>
</dbReference>
<evidence type="ECO:0000256" key="1">
    <source>
        <dbReference type="SAM" id="MobiDB-lite"/>
    </source>
</evidence>
<feature type="compositionally biased region" description="Acidic residues" evidence="1">
    <location>
        <begin position="14"/>
        <end position="26"/>
    </location>
</feature>
<feature type="region of interest" description="Disordered" evidence="1">
    <location>
        <begin position="1"/>
        <end position="48"/>
    </location>
</feature>
<organism evidence="2 3">
    <name type="scientific">Cellulomonas aerilata</name>
    <dbReference type="NCBI Taxonomy" id="515326"/>
    <lineage>
        <taxon>Bacteria</taxon>
        <taxon>Bacillati</taxon>
        <taxon>Actinomycetota</taxon>
        <taxon>Actinomycetes</taxon>
        <taxon>Micrococcales</taxon>
        <taxon>Cellulomonadaceae</taxon>
        <taxon>Cellulomonas</taxon>
    </lineage>
</organism>